<reference evidence="1" key="2">
    <citation type="journal article" date="2013" name="Mar. Genomics">
        <title>Expression of sulfatases in Rhodopirellula baltica and the diversity of sulfatases in the genus Rhodopirellula.</title>
        <authorList>
            <person name="Wegner C.E."/>
            <person name="Richter-Heitmann T."/>
            <person name="Klindworth A."/>
            <person name="Klockow C."/>
            <person name="Richter M."/>
            <person name="Achstetter T."/>
            <person name="Glockner F.O."/>
            <person name="Harder J."/>
        </authorList>
    </citation>
    <scope>NUCLEOTIDE SEQUENCE [LARGE SCALE GENOMIC DNA]</scope>
    <source>
        <strain evidence="1">6C</strain>
    </source>
</reference>
<comment type="caution">
    <text evidence="1">The sequence shown here is derived from an EMBL/GenBank/DDBJ whole genome shotgun (WGS) entry which is preliminary data.</text>
</comment>
<dbReference type="PATRIC" id="fig|1263867.3.peg.1876"/>
<accession>M2AK68</accession>
<reference evidence="1" key="1">
    <citation type="submission" date="2012-11" db="EMBL/GenBank/DDBJ databases">
        <title>Permanent draft genomes of Rhodopirellula europaea strain SH398 and 6C.</title>
        <authorList>
            <person name="Richter M."/>
            <person name="Richter-Heitmann T."/>
            <person name="Frank C."/>
            <person name="Harder J."/>
            <person name="Glockner F.O."/>
        </authorList>
    </citation>
    <scope>NUCLEOTIDE SEQUENCE</scope>
    <source>
        <strain evidence="1">6C</strain>
    </source>
</reference>
<sequence>MLPPQTETTRLTSKLCGFVTHCIPIGIAMCQYDANQNCGPISLLNLRGFPNTKKFRGTPIHPLQTHHLLERSGLLKNMSSSFAGELARVPRPAA</sequence>
<dbReference type="EMBL" id="ANMO01000096">
    <property type="protein sequence ID" value="EMB17500.1"/>
    <property type="molecule type" value="Genomic_DNA"/>
</dbReference>
<evidence type="ECO:0000313" key="1">
    <source>
        <dbReference type="EMBL" id="EMB17500.1"/>
    </source>
</evidence>
<organism evidence="1 2">
    <name type="scientific">Rhodopirellula europaea 6C</name>
    <dbReference type="NCBI Taxonomy" id="1263867"/>
    <lineage>
        <taxon>Bacteria</taxon>
        <taxon>Pseudomonadati</taxon>
        <taxon>Planctomycetota</taxon>
        <taxon>Planctomycetia</taxon>
        <taxon>Pirellulales</taxon>
        <taxon>Pirellulaceae</taxon>
        <taxon>Rhodopirellula</taxon>
    </lineage>
</organism>
<name>M2AK68_9BACT</name>
<protein>
    <submittedName>
        <fullName evidence="1">Uncharacterized protein</fullName>
    </submittedName>
</protein>
<gene>
    <name evidence="1" type="ORF">RE6C_01766</name>
</gene>
<dbReference type="Proteomes" id="UP000011529">
    <property type="component" value="Unassembled WGS sequence"/>
</dbReference>
<dbReference type="AlphaFoldDB" id="M2AK68"/>
<evidence type="ECO:0000313" key="2">
    <source>
        <dbReference type="Proteomes" id="UP000011529"/>
    </source>
</evidence>
<proteinExistence type="predicted"/>
<keyword evidence="2" id="KW-1185">Reference proteome</keyword>